<sequence length="698" mass="76394">MPGPEVSVKSPSGCLRTEAPKFHGSPSPARLAALTCYADFHGRVRNHMRISRVLIENYRNFRCLEIDPFPPAAVIVGENGVGKSNFLRALRLVLDPDLPDSARALRPEDICDFSEGSYETGITVKIEVDITDFAGNQKAEAAFDGCFSERKPLTARLTYLFEPLVKMDGQRPDSLTPDDYTWDIWAGIKADRDGKRIRRDVNFTVLPAMRDAVSDLSRWRDSPLQELLDARKPNKVALAGTAKRVSEAMDLLAGEPEIAQLASDLSGRLIAMAGSRVDINPKLGFASSDPDRLLRSIRLFVDQERTRSVADASTGNANILYLALLLERAASRRDSDAVLDTILGVEEPEAHLHPVLQRQVFSYLLRHESSLMVTTHSPHIAAVSRLDSLVLLRPSKDGATQATFTASTDFDSKLKADLERYLDVSRAELLFCSGAILVEGIAEVYLVPALAKALGFDLDAHGVVVANITGTDFHPFRQLLGPGALRVPHVIITDGDPTNKEGKYIHLGLRRAAKLMESGNAVDFSRRVDEVLAAGEQANTSTLRAEAVEVGVFIGPKTLEVDLAPLLVELMIAAHADFDVSDPLKAAFEQATRGLVGGDQTHCEEFLRRIDSVSKGRFAQRLSSHVEKTDFSHFISRMEAIVASIMSSHSEHDKDRLVTMSLFSQSTFGHLISALDSISRAVRQHGLFDAKSAEGGVS</sequence>
<gene>
    <name evidence="3" type="ORF">FNQ90_06560</name>
</gene>
<dbReference type="AlphaFoldDB" id="A0A7W3Y0Y5"/>
<dbReference type="InterPro" id="IPR034139">
    <property type="entry name" value="TOPRIM_OLD"/>
</dbReference>
<feature type="domain" description="Endonuclease GajA/Old nuclease/RecF-like AAA" evidence="1">
    <location>
        <begin position="48"/>
        <end position="127"/>
    </location>
</feature>
<dbReference type="Proteomes" id="UP000538929">
    <property type="component" value="Unassembled WGS sequence"/>
</dbReference>
<dbReference type="CDD" id="cd01026">
    <property type="entry name" value="TOPRIM_OLD"/>
    <property type="match status" value="1"/>
</dbReference>
<dbReference type="Pfam" id="PF13175">
    <property type="entry name" value="AAA_15"/>
    <property type="match status" value="2"/>
</dbReference>
<dbReference type="EMBL" id="VKHT01000120">
    <property type="protein sequence ID" value="MBB0243776.1"/>
    <property type="molecule type" value="Genomic_DNA"/>
</dbReference>
<dbReference type="InterPro" id="IPR027417">
    <property type="entry name" value="P-loop_NTPase"/>
</dbReference>
<evidence type="ECO:0000313" key="3">
    <source>
        <dbReference type="EMBL" id="MBB0243776.1"/>
    </source>
</evidence>
<name>A0A7W3Y0Y5_9ACTN</name>
<protein>
    <submittedName>
        <fullName evidence="3">AAA family ATPase</fullName>
    </submittedName>
</protein>
<feature type="domain" description="OLD protein-like TOPRIM" evidence="2">
    <location>
        <begin position="430"/>
        <end position="496"/>
    </location>
</feature>
<evidence type="ECO:0000259" key="2">
    <source>
        <dbReference type="Pfam" id="PF20469"/>
    </source>
</evidence>
<proteinExistence type="predicted"/>
<reference evidence="4" key="1">
    <citation type="submission" date="2019-10" db="EMBL/GenBank/DDBJ databases">
        <title>Streptomyces sp. nov., a novel actinobacterium isolated from alkaline environment.</title>
        <authorList>
            <person name="Golinska P."/>
        </authorList>
    </citation>
    <scope>NUCLEOTIDE SEQUENCE [LARGE SCALE GENOMIC DNA]</scope>
    <source>
        <strain evidence="4">DSM 42118</strain>
    </source>
</reference>
<dbReference type="InterPro" id="IPR051396">
    <property type="entry name" value="Bact_Antivir_Def_Nuclease"/>
</dbReference>
<dbReference type="InterPro" id="IPR041685">
    <property type="entry name" value="AAA_GajA/Old/RecF-like"/>
</dbReference>
<accession>A0A7W3Y0Y5</accession>
<comment type="caution">
    <text evidence="3">The sequence shown here is derived from an EMBL/GenBank/DDBJ whole genome shotgun (WGS) entry which is preliminary data.</text>
</comment>
<dbReference type="PANTHER" id="PTHR43581:SF4">
    <property type="entry name" value="ATP_GTP PHOSPHATASE"/>
    <property type="match status" value="1"/>
</dbReference>
<dbReference type="SUPFAM" id="SSF52540">
    <property type="entry name" value="P-loop containing nucleoside triphosphate hydrolases"/>
    <property type="match status" value="1"/>
</dbReference>
<dbReference type="Pfam" id="PF20469">
    <property type="entry name" value="OLD-like_TOPRIM"/>
    <property type="match status" value="1"/>
</dbReference>
<organism evidence="3 4">
    <name type="scientific">Streptomyces alkaliphilus</name>
    <dbReference type="NCBI Taxonomy" id="1472722"/>
    <lineage>
        <taxon>Bacteria</taxon>
        <taxon>Bacillati</taxon>
        <taxon>Actinomycetota</taxon>
        <taxon>Actinomycetes</taxon>
        <taxon>Kitasatosporales</taxon>
        <taxon>Streptomycetaceae</taxon>
        <taxon>Streptomyces</taxon>
    </lineage>
</organism>
<keyword evidence="4" id="KW-1185">Reference proteome</keyword>
<evidence type="ECO:0000313" key="4">
    <source>
        <dbReference type="Proteomes" id="UP000538929"/>
    </source>
</evidence>
<evidence type="ECO:0000259" key="1">
    <source>
        <dbReference type="Pfam" id="PF13175"/>
    </source>
</evidence>
<dbReference type="Gene3D" id="3.40.50.300">
    <property type="entry name" value="P-loop containing nucleotide triphosphate hydrolases"/>
    <property type="match status" value="1"/>
</dbReference>
<feature type="domain" description="Endonuclease GajA/Old nuclease/RecF-like AAA" evidence="1">
    <location>
        <begin position="303"/>
        <end position="381"/>
    </location>
</feature>
<dbReference type="PANTHER" id="PTHR43581">
    <property type="entry name" value="ATP/GTP PHOSPHATASE"/>
    <property type="match status" value="1"/>
</dbReference>